<evidence type="ECO:0000256" key="4">
    <source>
        <dbReference type="HAMAP-Rule" id="MF_00695"/>
    </source>
</evidence>
<keyword evidence="6" id="KW-1185">Reference proteome</keyword>
<dbReference type="PANTHER" id="PTHR38100:SF1">
    <property type="entry name" value="HIGH FREQUENCY LYSOGENIZATION PROTEIN HFLD"/>
    <property type="match status" value="1"/>
</dbReference>
<evidence type="ECO:0000256" key="2">
    <source>
        <dbReference type="ARBA" id="ARBA00022490"/>
    </source>
</evidence>
<dbReference type="Gene3D" id="1.10.3890.10">
    <property type="entry name" value="HflD-like"/>
    <property type="match status" value="1"/>
</dbReference>
<evidence type="ECO:0000313" key="5">
    <source>
        <dbReference type="EMBL" id="MDT0581845.1"/>
    </source>
</evidence>
<dbReference type="Pfam" id="PF04356">
    <property type="entry name" value="DUF489"/>
    <property type="match status" value="1"/>
</dbReference>
<keyword evidence="1 4" id="KW-1003">Cell membrane</keyword>
<comment type="caution">
    <text evidence="5">The sequence shown here is derived from an EMBL/GenBank/DDBJ whole genome shotgun (WGS) entry which is preliminary data.</text>
</comment>
<keyword evidence="2 4" id="KW-0963">Cytoplasm</keyword>
<sequence length="208" mass="22702">MISADIERQLALAGVCQAAALVKSIAQTGEADAAAVEASISSILVVNPDSPQQVYGSLPNLKLGFMTLVEQLNNDTRQKDAQITRYVASILSLERKLSKNKKALGELGDRISHVQRQLAHVDFEHQQIMSSLASVYTDVVSPLAHKIQVAGGQQHLGQITNQHKVRALLLAGVRSAVLWRQMGGKRRQILFNKNQILKAAKQAVRVIN</sequence>
<organism evidence="5 6">
    <name type="scientific">Brumicola blandensis</name>
    <dbReference type="NCBI Taxonomy" id="3075611"/>
    <lineage>
        <taxon>Bacteria</taxon>
        <taxon>Pseudomonadati</taxon>
        <taxon>Pseudomonadota</taxon>
        <taxon>Gammaproteobacteria</taxon>
        <taxon>Alteromonadales</taxon>
        <taxon>Alteromonadaceae</taxon>
        <taxon>Brumicola</taxon>
    </lineage>
</organism>
<dbReference type="InterPro" id="IPR035932">
    <property type="entry name" value="HflD-like_sf"/>
</dbReference>
<evidence type="ECO:0000313" key="6">
    <source>
        <dbReference type="Proteomes" id="UP001249020"/>
    </source>
</evidence>
<reference evidence="5 6" key="1">
    <citation type="submission" date="2023-09" db="EMBL/GenBank/DDBJ databases">
        <authorList>
            <person name="Rey-Velasco X."/>
        </authorList>
    </citation>
    <scope>NUCLEOTIDE SEQUENCE [LARGE SCALE GENOMIC DNA]</scope>
    <source>
        <strain evidence="5 6">W409</strain>
    </source>
</reference>
<name>A0AAW8R171_9ALTE</name>
<dbReference type="GO" id="GO:0005737">
    <property type="term" value="C:cytoplasm"/>
    <property type="evidence" value="ECO:0007669"/>
    <property type="project" value="UniProtKB-SubCell"/>
</dbReference>
<keyword evidence="3 4" id="KW-0472">Membrane</keyword>
<protein>
    <recommendedName>
        <fullName evidence="4">High frequency lysogenization protein HflD homolog</fullName>
    </recommendedName>
</protein>
<dbReference type="SUPFAM" id="SSF101322">
    <property type="entry name" value="YcfC-like"/>
    <property type="match status" value="1"/>
</dbReference>
<dbReference type="EMBL" id="JAVRIE010000001">
    <property type="protein sequence ID" value="MDT0581845.1"/>
    <property type="molecule type" value="Genomic_DNA"/>
</dbReference>
<dbReference type="RefSeq" id="WP_311360728.1">
    <property type="nucleotide sequence ID" value="NZ_JAVRIE010000001.1"/>
</dbReference>
<comment type="subcellular location">
    <subcellularLocation>
        <location evidence="4">Cytoplasm</location>
    </subcellularLocation>
    <subcellularLocation>
        <location evidence="4">Cell membrane</location>
        <topology evidence="4">Peripheral membrane protein</topology>
        <orientation evidence="4">Cytoplasmic side</orientation>
    </subcellularLocation>
</comment>
<dbReference type="PANTHER" id="PTHR38100">
    <property type="entry name" value="HIGH FREQUENCY LYSOGENIZATION PROTEIN HFLD"/>
    <property type="match status" value="1"/>
</dbReference>
<gene>
    <name evidence="4 5" type="primary">hflD</name>
    <name evidence="5" type="ORF">RM544_04775</name>
</gene>
<dbReference type="AlphaFoldDB" id="A0AAW8R171"/>
<evidence type="ECO:0000256" key="3">
    <source>
        <dbReference type="ARBA" id="ARBA00023136"/>
    </source>
</evidence>
<accession>A0AAW8R171</accession>
<dbReference type="NCBIfam" id="NF001246">
    <property type="entry name" value="PRK00218.1-2"/>
    <property type="match status" value="1"/>
</dbReference>
<dbReference type="InterPro" id="IPR007451">
    <property type="entry name" value="HflD"/>
</dbReference>
<comment type="similarity">
    <text evidence="4">Belongs to the HflD family.</text>
</comment>
<evidence type="ECO:0000256" key="1">
    <source>
        <dbReference type="ARBA" id="ARBA00022475"/>
    </source>
</evidence>
<dbReference type="HAMAP" id="MF_00695">
    <property type="entry name" value="HflD_protein"/>
    <property type="match status" value="1"/>
</dbReference>
<dbReference type="NCBIfam" id="NF001248">
    <property type="entry name" value="PRK00218.1-4"/>
    <property type="match status" value="1"/>
</dbReference>
<proteinExistence type="inferred from homology"/>
<dbReference type="GO" id="GO:0005886">
    <property type="term" value="C:plasma membrane"/>
    <property type="evidence" value="ECO:0007669"/>
    <property type="project" value="UniProtKB-SubCell"/>
</dbReference>
<dbReference type="Proteomes" id="UP001249020">
    <property type="component" value="Unassembled WGS sequence"/>
</dbReference>